<feature type="domain" description="ACT" evidence="8">
    <location>
        <begin position="802"/>
        <end position="869"/>
    </location>
</feature>
<dbReference type="GO" id="GO:0008773">
    <property type="term" value="F:[protein-PII] uridylyltransferase activity"/>
    <property type="evidence" value="ECO:0007669"/>
    <property type="project" value="UniProtKB-UniRule"/>
</dbReference>
<evidence type="ECO:0000313" key="10">
    <source>
        <dbReference type="EMBL" id="CRY99852.1"/>
    </source>
</evidence>
<evidence type="ECO:0000256" key="2">
    <source>
        <dbReference type="ARBA" id="ARBA00022695"/>
    </source>
</evidence>
<keyword evidence="1 7" id="KW-0808">Transferase</keyword>
<dbReference type="SUPFAM" id="SSF81593">
    <property type="entry name" value="Nucleotidyltransferase substrate binding subunit/domain"/>
    <property type="match status" value="1"/>
</dbReference>
<dbReference type="SUPFAM" id="SSF109604">
    <property type="entry name" value="HD-domain/PDEase-like"/>
    <property type="match status" value="1"/>
</dbReference>
<comment type="function">
    <text evidence="7">Modifies, by uridylylation and deuridylylation, the PII regulatory proteins (GlnB and homologs), in response to the nitrogen status of the cell that GlnD senses through the glutamine level. Under low glutamine levels, catalyzes the conversion of the PII proteins and UTP to PII-UMP and PPi, while under higher glutamine levels, GlnD hydrolyzes PII-UMP to PII and UMP (deuridylylation). Thus, controls uridylylation state and activity of the PII proteins, and plays an important role in the regulation of nitrogen metabolism.</text>
</comment>
<keyword evidence="3" id="KW-0677">Repeat</keyword>
<dbReference type="PIRSF" id="PIRSF006288">
    <property type="entry name" value="PII_uridyltransf"/>
    <property type="match status" value="1"/>
</dbReference>
<dbReference type="SMART" id="SM00471">
    <property type="entry name" value="HDc"/>
    <property type="match status" value="1"/>
</dbReference>
<comment type="similarity">
    <text evidence="7">Belongs to the GlnD family.</text>
</comment>
<comment type="domain">
    <text evidence="7">Has four distinct domains: an N-terminal nucleotidyltransferase (NT) domain responsible for UTase activity, a central HD domain that encodes UR activity, and two C-terminal ACT domains that seem to have a role in glutamine sensing.</text>
</comment>
<dbReference type="CDD" id="cd04900">
    <property type="entry name" value="ACT_UUR-like_1"/>
    <property type="match status" value="1"/>
</dbReference>
<dbReference type="PROSITE" id="PS51671">
    <property type="entry name" value="ACT"/>
    <property type="match status" value="2"/>
</dbReference>
<evidence type="ECO:0000259" key="9">
    <source>
        <dbReference type="PROSITE" id="PS51831"/>
    </source>
</evidence>
<feature type="region of interest" description="Uridylyltransferase" evidence="7">
    <location>
        <begin position="1"/>
        <end position="335"/>
    </location>
</feature>
<feature type="domain" description="HD" evidence="9">
    <location>
        <begin position="453"/>
        <end position="575"/>
    </location>
</feature>
<name>A0A0H5QCZ8_NEIMI</name>
<dbReference type="CDD" id="cd00077">
    <property type="entry name" value="HDc"/>
    <property type="match status" value="1"/>
</dbReference>
<evidence type="ECO:0000313" key="11">
    <source>
        <dbReference type="Proteomes" id="UP000182715"/>
    </source>
</evidence>
<dbReference type="PROSITE" id="PS51831">
    <property type="entry name" value="HD"/>
    <property type="match status" value="1"/>
</dbReference>
<dbReference type="Pfam" id="PF08335">
    <property type="entry name" value="GlnD_UR_UTase"/>
    <property type="match status" value="1"/>
</dbReference>
<dbReference type="Proteomes" id="UP000182715">
    <property type="component" value="Unassembled WGS sequence"/>
</dbReference>
<dbReference type="InterPro" id="IPR045865">
    <property type="entry name" value="ACT-like_dom_sf"/>
</dbReference>
<dbReference type="GO" id="GO:0008081">
    <property type="term" value="F:phosphoric diester hydrolase activity"/>
    <property type="evidence" value="ECO:0007669"/>
    <property type="project" value="UniProtKB-UniRule"/>
</dbReference>
<evidence type="ECO:0000256" key="7">
    <source>
        <dbReference type="HAMAP-Rule" id="MF_00277"/>
    </source>
</evidence>
<reference evidence="10 11" key="1">
    <citation type="submission" date="2014-11" db="EMBL/GenBank/DDBJ databases">
        <authorList>
            <person name="Diene M.Seydina."/>
        </authorList>
    </citation>
    <scope>NUCLEOTIDE SEQUENCE [LARGE SCALE GENOMIC DNA]</scope>
    <source>
        <strain evidence="10 11">Neisseria meningitidis CHUV</strain>
    </source>
</reference>
<evidence type="ECO:0000256" key="3">
    <source>
        <dbReference type="ARBA" id="ARBA00022737"/>
    </source>
</evidence>
<comment type="activity regulation">
    <text evidence="7">Uridylyltransferase (UTase) activity is inhibited by glutamine, while glutamine activates uridylyl-removing (UR) activity.</text>
</comment>
<evidence type="ECO:0000259" key="8">
    <source>
        <dbReference type="PROSITE" id="PS51671"/>
    </source>
</evidence>
<dbReference type="SUPFAM" id="SSF81301">
    <property type="entry name" value="Nucleotidyltransferase"/>
    <property type="match status" value="1"/>
</dbReference>
<dbReference type="InterPro" id="IPR043519">
    <property type="entry name" value="NT_sf"/>
</dbReference>
<sequence>MTAEPSTSLFPPIERIKMPANLSSALETFKRQRDAAEAHYLKANRVSVFFREYTAAVETLLAALWVEHFQNSALCLMAVGGFGRGELYPCSDVDLAVVSPAPLSDGIQEQIARFVQTLWDCKLMPSVKSGSVDELCESVRNDITGDTAFLEARFLFGNRQTVDKLAEKMNAQRNVAAFVEAKLVEMEHRHAKSQGSGAVLEPNIKSCPGGLRDIHTLLWIAKAQGLATDLPDLLKQRILTRAEAGMLSHGYRRLAHIRIHLHLNANRAEDRLLFDLQPQVAESMGYEGLNLRRQSEELMRVFYRAIKTVKQLGGILTPMLQSRVSSTPLRVTLRIDDDYIQVNNQIAARHTDIFFRRPEHIFKIVEIMQQRNDITALEPQTLRAWWGATRKINRSFYQNPENRRRFAGFFRNGNGLTQTLRFLNLYGVLGRYLPAWEKIIGLLQHDLFHIYPVDDHILTVVRNVRRLALDMHSHELPYASALMQSFEKQDILYLAAFFHDIAKGRGGDHAIQGIADARQFAADHFLTGEESDLLAWLVENHLLMSAVAQKEDIQDPDVLDAFCKRVQTHERLSALYLLTISDIRGTNPKLWNAWRASLLESLFHAAGRYLTGNGGNPHTLFGRRRQEAADLLTRAAVPEKQQKKLWNALGSAYFARHQSREILWHAANLVHDFETPIVRSRILPQSDSFQVMVFMPNGPRLFARLCRIFSRHGFDILAARAFITEHDYILDTFIVQIPSQHAPEDYPDIQSALEAELNSFIHGHTVAEISSHSRRISRRSRYMPIAPSITITPEEDYPDWYSVEITAVNRPFLLADMAEVFFAHNVSLRYAKISTLDERAEDSFTVFSLDLKNPKIQSSLKQTLLEQLS</sequence>
<dbReference type="InterPro" id="IPR010043">
    <property type="entry name" value="UTase/UR"/>
</dbReference>
<dbReference type="PANTHER" id="PTHR47320:SF1">
    <property type="entry name" value="BIFUNCTIONAL URIDYLYLTRANSFERASE_URIDYLYL-REMOVING ENZYME"/>
    <property type="match status" value="1"/>
</dbReference>
<comment type="catalytic activity">
    <reaction evidence="7">
        <text>[protein-PII]-uridylyl-L-tyrosine + H2O = [protein-PII]-L-tyrosine + UMP + H(+)</text>
        <dbReference type="Rhea" id="RHEA:48600"/>
        <dbReference type="Rhea" id="RHEA-COMP:12147"/>
        <dbReference type="Rhea" id="RHEA-COMP:12148"/>
        <dbReference type="ChEBI" id="CHEBI:15377"/>
        <dbReference type="ChEBI" id="CHEBI:15378"/>
        <dbReference type="ChEBI" id="CHEBI:46858"/>
        <dbReference type="ChEBI" id="CHEBI:57865"/>
        <dbReference type="ChEBI" id="CHEBI:90602"/>
    </reaction>
</comment>
<evidence type="ECO:0000256" key="1">
    <source>
        <dbReference type="ARBA" id="ARBA00022679"/>
    </source>
</evidence>
<comment type="caution">
    <text evidence="7">Lacks conserved residue(s) required for the propagation of feature annotation.</text>
</comment>
<dbReference type="CDD" id="cd04899">
    <property type="entry name" value="ACT_ACR-UUR-like_2"/>
    <property type="match status" value="1"/>
</dbReference>
<dbReference type="EMBL" id="CVTF01000102">
    <property type="protein sequence ID" value="CRY99852.1"/>
    <property type="molecule type" value="Genomic_DNA"/>
</dbReference>
<feature type="domain" description="ACT" evidence="8">
    <location>
        <begin position="690"/>
        <end position="774"/>
    </location>
</feature>
<dbReference type="InterPro" id="IPR002912">
    <property type="entry name" value="ACT_dom"/>
</dbReference>
<comment type="cofactor">
    <cofactor evidence="7">
        <name>Mg(2+)</name>
        <dbReference type="ChEBI" id="CHEBI:18420"/>
    </cofactor>
</comment>
<keyword evidence="5 7" id="KW-0460">Magnesium</keyword>
<keyword evidence="4 7" id="KW-0378">Hydrolase</keyword>
<dbReference type="CDD" id="cd05401">
    <property type="entry name" value="NT_GlnE_GlnD_like"/>
    <property type="match status" value="1"/>
</dbReference>
<dbReference type="AlphaFoldDB" id="A0A0H5QCZ8"/>
<dbReference type="InterPro" id="IPR006674">
    <property type="entry name" value="HD_domain"/>
</dbReference>
<dbReference type="InterPro" id="IPR003607">
    <property type="entry name" value="HD/PDEase_dom"/>
</dbReference>
<keyword evidence="2 7" id="KW-0548">Nucleotidyltransferase</keyword>
<dbReference type="SUPFAM" id="SSF55021">
    <property type="entry name" value="ACT-like"/>
    <property type="match status" value="2"/>
</dbReference>
<dbReference type="GO" id="GO:0006808">
    <property type="term" value="P:regulation of nitrogen utilization"/>
    <property type="evidence" value="ECO:0007669"/>
    <property type="project" value="UniProtKB-UniRule"/>
</dbReference>
<dbReference type="Pfam" id="PF01966">
    <property type="entry name" value="HD"/>
    <property type="match status" value="1"/>
</dbReference>
<gene>
    <name evidence="7" type="primary">glnD</name>
</gene>
<dbReference type="HAMAP" id="MF_00277">
    <property type="entry name" value="PII_uridylyl_transf"/>
    <property type="match status" value="1"/>
</dbReference>
<accession>A0A0H5QCZ8</accession>
<dbReference type="InterPro" id="IPR013546">
    <property type="entry name" value="PII_UdlTrfase/GS_AdlTrfase"/>
</dbReference>
<dbReference type="NCBIfam" id="TIGR01693">
    <property type="entry name" value="UTase_glnD"/>
    <property type="match status" value="1"/>
</dbReference>
<dbReference type="EC" id="2.7.7.59" evidence="7"/>
<organism evidence="10 11">
    <name type="scientific">Neisseria meningitidis serogroup B</name>
    <dbReference type="NCBI Taxonomy" id="491"/>
    <lineage>
        <taxon>Bacteria</taxon>
        <taxon>Pseudomonadati</taxon>
        <taxon>Pseudomonadota</taxon>
        <taxon>Betaproteobacteria</taxon>
        <taxon>Neisseriales</taxon>
        <taxon>Neisseriaceae</taxon>
        <taxon>Neisseria</taxon>
    </lineage>
</organism>
<dbReference type="EC" id="3.1.4.-" evidence="7"/>
<proteinExistence type="inferred from homology"/>
<evidence type="ECO:0000256" key="6">
    <source>
        <dbReference type="ARBA" id="ARBA00023268"/>
    </source>
</evidence>
<protein>
    <recommendedName>
        <fullName evidence="7">Bifunctional uridylyltransferase/uridylyl-removing enzyme</fullName>
        <shortName evidence="7">UTase/UR</shortName>
    </recommendedName>
    <alternativeName>
        <fullName evidence="7">Bifunctional [protein-PII] modification enzyme</fullName>
    </alternativeName>
    <alternativeName>
        <fullName evidence="7">Bifunctional nitrogen sensor protein</fullName>
    </alternativeName>
    <domain>
        <recommendedName>
            <fullName evidence="7">[Protein-PII] uridylyltransferase</fullName>
            <shortName evidence="7">PII uridylyltransferase</shortName>
            <shortName evidence="7">UTase</shortName>
            <ecNumber evidence="7">2.7.7.59</ecNumber>
        </recommendedName>
    </domain>
    <domain>
        <recommendedName>
            <fullName evidence="7">[Protein-PII]-UMP uridylyl-removing enzyme</fullName>
            <shortName evidence="7">UR</shortName>
            <ecNumber evidence="7">3.1.4.-</ecNumber>
        </recommendedName>
    </domain>
</protein>
<dbReference type="Gene3D" id="1.10.3210.10">
    <property type="entry name" value="Hypothetical protein af1432"/>
    <property type="match status" value="1"/>
</dbReference>
<evidence type="ECO:0000256" key="4">
    <source>
        <dbReference type="ARBA" id="ARBA00022801"/>
    </source>
</evidence>
<comment type="catalytic activity">
    <reaction evidence="7">
        <text>[protein-PII]-L-tyrosine + UTP = [protein-PII]-uridylyl-L-tyrosine + diphosphate</text>
        <dbReference type="Rhea" id="RHEA:13673"/>
        <dbReference type="Rhea" id="RHEA-COMP:12147"/>
        <dbReference type="Rhea" id="RHEA-COMP:12148"/>
        <dbReference type="ChEBI" id="CHEBI:33019"/>
        <dbReference type="ChEBI" id="CHEBI:46398"/>
        <dbReference type="ChEBI" id="CHEBI:46858"/>
        <dbReference type="ChEBI" id="CHEBI:90602"/>
        <dbReference type="EC" id="2.7.7.59"/>
    </reaction>
</comment>
<dbReference type="PANTHER" id="PTHR47320">
    <property type="entry name" value="BIFUNCTIONAL URIDYLYLTRANSFERASE/URIDYLYL-REMOVING ENZYME"/>
    <property type="match status" value="1"/>
</dbReference>
<evidence type="ECO:0000256" key="5">
    <source>
        <dbReference type="ARBA" id="ARBA00022842"/>
    </source>
</evidence>
<keyword evidence="6 7" id="KW-0511">Multifunctional enzyme</keyword>